<dbReference type="Gene3D" id="1.10.238.10">
    <property type="entry name" value="EF-hand"/>
    <property type="match status" value="1"/>
</dbReference>
<evidence type="ECO:0000313" key="2">
    <source>
        <dbReference type="EMBL" id="MDP9845365.1"/>
    </source>
</evidence>
<sequence>MNALNRKHDLWFDAWDAGRDGGIARPDPRAPGRQAFEQPECASESTAIRHLVDVYNTLWESLIRQADTGRDGIVSRAGFWAAMERQSADRDRFEQALRPAAEADEVTRSTGTADARKRSGGVGVSS</sequence>
<dbReference type="SUPFAM" id="SSF47473">
    <property type="entry name" value="EF-hand"/>
    <property type="match status" value="1"/>
</dbReference>
<accession>A0ABT9QF28</accession>
<gene>
    <name evidence="2" type="ORF">J2853_004576</name>
</gene>
<dbReference type="EMBL" id="JAUSQU010000001">
    <property type="protein sequence ID" value="MDP9845365.1"/>
    <property type="molecule type" value="Genomic_DNA"/>
</dbReference>
<evidence type="ECO:0008006" key="4">
    <source>
        <dbReference type="Google" id="ProtNLM"/>
    </source>
</evidence>
<organism evidence="2 3">
    <name type="scientific">Streptosporangium lutulentum</name>
    <dbReference type="NCBI Taxonomy" id="1461250"/>
    <lineage>
        <taxon>Bacteria</taxon>
        <taxon>Bacillati</taxon>
        <taxon>Actinomycetota</taxon>
        <taxon>Actinomycetes</taxon>
        <taxon>Streptosporangiales</taxon>
        <taxon>Streptosporangiaceae</taxon>
        <taxon>Streptosporangium</taxon>
    </lineage>
</organism>
<reference evidence="2 3" key="1">
    <citation type="submission" date="2023-07" db="EMBL/GenBank/DDBJ databases">
        <title>Sequencing the genomes of 1000 actinobacteria strains.</title>
        <authorList>
            <person name="Klenk H.-P."/>
        </authorList>
    </citation>
    <scope>NUCLEOTIDE SEQUENCE [LARGE SCALE GENOMIC DNA]</scope>
    <source>
        <strain evidence="2 3">DSM 46740</strain>
    </source>
</reference>
<evidence type="ECO:0000256" key="1">
    <source>
        <dbReference type="SAM" id="MobiDB-lite"/>
    </source>
</evidence>
<name>A0ABT9QF28_9ACTN</name>
<protein>
    <recommendedName>
        <fullName evidence="4">EF-hand domain-containing protein</fullName>
    </recommendedName>
</protein>
<evidence type="ECO:0000313" key="3">
    <source>
        <dbReference type="Proteomes" id="UP001225356"/>
    </source>
</evidence>
<dbReference type="RefSeq" id="WP_307560955.1">
    <property type="nucleotide sequence ID" value="NZ_JAUSQU010000001.1"/>
</dbReference>
<dbReference type="InterPro" id="IPR011992">
    <property type="entry name" value="EF-hand-dom_pair"/>
</dbReference>
<keyword evidence="3" id="KW-1185">Reference proteome</keyword>
<dbReference type="Proteomes" id="UP001225356">
    <property type="component" value="Unassembled WGS sequence"/>
</dbReference>
<comment type="caution">
    <text evidence="2">The sequence shown here is derived from an EMBL/GenBank/DDBJ whole genome shotgun (WGS) entry which is preliminary data.</text>
</comment>
<proteinExistence type="predicted"/>
<feature type="region of interest" description="Disordered" evidence="1">
    <location>
        <begin position="91"/>
        <end position="126"/>
    </location>
</feature>